<comment type="caution">
    <text evidence="2">The sequence shown here is derived from an EMBL/GenBank/DDBJ whole genome shotgun (WGS) entry which is preliminary data.</text>
</comment>
<evidence type="ECO:0000313" key="2">
    <source>
        <dbReference type="EMBL" id="KAF9809364.1"/>
    </source>
</evidence>
<sequence>MSSILVSHFLICIREATERSIQALGSQSLSFIDSQGYCVSQPWLSSIEFGADIANPSARDSNEDSFSDLEDDLYSRGEDDAGDAGNDGIELEHTQSLSIP</sequence>
<organism evidence="2 3">
    <name type="scientific">Rhodonia placenta</name>
    <dbReference type="NCBI Taxonomy" id="104341"/>
    <lineage>
        <taxon>Eukaryota</taxon>
        <taxon>Fungi</taxon>
        <taxon>Dikarya</taxon>
        <taxon>Basidiomycota</taxon>
        <taxon>Agaricomycotina</taxon>
        <taxon>Agaricomycetes</taxon>
        <taxon>Polyporales</taxon>
        <taxon>Adustoporiaceae</taxon>
        <taxon>Rhodonia</taxon>
    </lineage>
</organism>
<dbReference type="EMBL" id="JADOXO010000208">
    <property type="protein sequence ID" value="KAF9809364.1"/>
    <property type="molecule type" value="Genomic_DNA"/>
</dbReference>
<dbReference type="AlphaFoldDB" id="A0A8H7TZN3"/>
<feature type="region of interest" description="Disordered" evidence="1">
    <location>
        <begin position="54"/>
        <end position="100"/>
    </location>
</feature>
<reference evidence="2" key="2">
    <citation type="journal article" name="Front. Microbiol.">
        <title>Degradative Capacity of Two Strains of Rhodonia placenta: From Phenotype to Genotype.</title>
        <authorList>
            <person name="Kolle M."/>
            <person name="Horta M.A.C."/>
            <person name="Nowrousian M."/>
            <person name="Ohm R.A."/>
            <person name="Benz J.P."/>
            <person name="Pilgard A."/>
        </authorList>
    </citation>
    <scope>NUCLEOTIDE SEQUENCE</scope>
    <source>
        <strain evidence="2">FPRL280</strain>
    </source>
</reference>
<evidence type="ECO:0000313" key="3">
    <source>
        <dbReference type="Proteomes" id="UP000639403"/>
    </source>
</evidence>
<name>A0A8H7TZN3_9APHY</name>
<protein>
    <submittedName>
        <fullName evidence="2">Uncharacterized protein</fullName>
    </submittedName>
</protein>
<dbReference type="Proteomes" id="UP000639403">
    <property type="component" value="Unassembled WGS sequence"/>
</dbReference>
<feature type="compositionally biased region" description="Acidic residues" evidence="1">
    <location>
        <begin position="63"/>
        <end position="72"/>
    </location>
</feature>
<gene>
    <name evidence="2" type="ORF">IEO21_07427</name>
</gene>
<reference evidence="2" key="1">
    <citation type="submission" date="2020-11" db="EMBL/GenBank/DDBJ databases">
        <authorList>
            <person name="Koelle M."/>
            <person name="Horta M.A.C."/>
            <person name="Nowrousian M."/>
            <person name="Ohm R.A."/>
            <person name="Benz P."/>
            <person name="Pilgard A."/>
        </authorList>
    </citation>
    <scope>NUCLEOTIDE SEQUENCE</scope>
    <source>
        <strain evidence="2">FPRL280</strain>
    </source>
</reference>
<accession>A0A8H7TZN3</accession>
<proteinExistence type="predicted"/>
<evidence type="ECO:0000256" key="1">
    <source>
        <dbReference type="SAM" id="MobiDB-lite"/>
    </source>
</evidence>